<feature type="transmembrane region" description="Helical" evidence="1">
    <location>
        <begin position="21"/>
        <end position="41"/>
    </location>
</feature>
<dbReference type="Gene3D" id="3.40.50.150">
    <property type="entry name" value="Vaccinia Virus protein VP39"/>
    <property type="match status" value="1"/>
</dbReference>
<dbReference type="InterPro" id="IPR013216">
    <property type="entry name" value="Methyltransf_11"/>
</dbReference>
<dbReference type="AlphaFoldDB" id="A0A8J5GTD3"/>
<comment type="caution">
    <text evidence="3">The sequence shown here is derived from an EMBL/GenBank/DDBJ whole genome shotgun (WGS) entry which is preliminary data.</text>
</comment>
<proteinExistence type="predicted"/>
<organism evidence="3 4">
    <name type="scientific">Zingiber officinale</name>
    <name type="common">Ginger</name>
    <name type="synonym">Amomum zingiber</name>
    <dbReference type="NCBI Taxonomy" id="94328"/>
    <lineage>
        <taxon>Eukaryota</taxon>
        <taxon>Viridiplantae</taxon>
        <taxon>Streptophyta</taxon>
        <taxon>Embryophyta</taxon>
        <taxon>Tracheophyta</taxon>
        <taxon>Spermatophyta</taxon>
        <taxon>Magnoliopsida</taxon>
        <taxon>Liliopsida</taxon>
        <taxon>Zingiberales</taxon>
        <taxon>Zingiberaceae</taxon>
        <taxon>Zingiber</taxon>
    </lineage>
</organism>
<dbReference type="Pfam" id="PF08241">
    <property type="entry name" value="Methyltransf_11"/>
    <property type="match status" value="1"/>
</dbReference>
<evidence type="ECO:0000313" key="3">
    <source>
        <dbReference type="EMBL" id="KAG6505817.1"/>
    </source>
</evidence>
<feature type="domain" description="Methyltransferase type 11" evidence="2">
    <location>
        <begin position="126"/>
        <end position="206"/>
    </location>
</feature>
<evidence type="ECO:0000256" key="1">
    <source>
        <dbReference type="SAM" id="Phobius"/>
    </source>
</evidence>
<keyword evidence="4" id="KW-1185">Reference proteome</keyword>
<gene>
    <name evidence="3" type="ORF">ZIOFF_038183</name>
</gene>
<protein>
    <recommendedName>
        <fullName evidence="2">Methyltransferase type 11 domain-containing protein</fullName>
    </recommendedName>
</protein>
<keyword evidence="1" id="KW-1133">Transmembrane helix</keyword>
<evidence type="ECO:0000259" key="2">
    <source>
        <dbReference type="Pfam" id="PF08241"/>
    </source>
</evidence>
<name>A0A8J5GTD3_ZINOF</name>
<dbReference type="CDD" id="cd02440">
    <property type="entry name" value="AdoMet_MTases"/>
    <property type="match status" value="1"/>
</dbReference>
<reference evidence="3 4" key="1">
    <citation type="submission" date="2020-08" db="EMBL/GenBank/DDBJ databases">
        <title>Plant Genome Project.</title>
        <authorList>
            <person name="Zhang R.-G."/>
        </authorList>
    </citation>
    <scope>NUCLEOTIDE SEQUENCE [LARGE SCALE GENOMIC DNA]</scope>
    <source>
        <tissue evidence="3">Rhizome</tissue>
    </source>
</reference>
<dbReference type="InterPro" id="IPR029063">
    <property type="entry name" value="SAM-dependent_MTases_sf"/>
</dbReference>
<dbReference type="Proteomes" id="UP000734854">
    <property type="component" value="Unassembled WGS sequence"/>
</dbReference>
<dbReference type="GO" id="GO:0008757">
    <property type="term" value="F:S-adenosylmethionine-dependent methyltransferase activity"/>
    <property type="evidence" value="ECO:0007669"/>
    <property type="project" value="InterPro"/>
</dbReference>
<dbReference type="PANTHER" id="PTHR45085:SF3">
    <property type="entry name" value="S-ADENOSYL-L-METHIONINE-DEPENDENT METHYLTRANSFERASES SUPERFAMILY PROTEIN"/>
    <property type="match status" value="1"/>
</dbReference>
<dbReference type="SUPFAM" id="SSF53335">
    <property type="entry name" value="S-adenosyl-L-methionine-dependent methyltransferases"/>
    <property type="match status" value="1"/>
</dbReference>
<evidence type="ECO:0000313" key="4">
    <source>
        <dbReference type="Proteomes" id="UP000734854"/>
    </source>
</evidence>
<dbReference type="PANTHER" id="PTHR45085">
    <property type="entry name" value="F21J9.14"/>
    <property type="match status" value="1"/>
</dbReference>
<keyword evidence="1" id="KW-0472">Membrane</keyword>
<keyword evidence="1" id="KW-0812">Transmembrane</keyword>
<accession>A0A8J5GTD3</accession>
<dbReference type="EMBL" id="JACMSC010000010">
    <property type="protein sequence ID" value="KAG6505817.1"/>
    <property type="molecule type" value="Genomic_DNA"/>
</dbReference>
<sequence>MAAKKREMEIEMATEKNVERLLNRISLVFAAVGTLALLHLFSNSSLSCTPAPVVRIDRHVARRHQQDGDSSPRSSCDVAAREVVTPEKRFLKLRSSRAWRRRADAFAALFATLRSARILSNSTNVLCVSAGAGHEVAALQESGVADVTGVDIIDFFPLVRRADPHNLPFFDNVFDLGFSTGVTEALFPARFVSEMERTVRRGGAIVLAVNLPSSAQEVEEIKAMFKKSILLEVRNMTMLGSDMTLIPLIVTYGMTHYDEAKLLSDGGKFRLGFFNPVIEQPNRYISLWFHNISDDSLEWIPSLAPSLDWILVIANRIA</sequence>